<name>A0A517X174_9PLAN</name>
<dbReference type="Proteomes" id="UP000318384">
    <property type="component" value="Chromosome"/>
</dbReference>
<accession>A0A517X174</accession>
<dbReference type="EMBL" id="CP037422">
    <property type="protein sequence ID" value="QDU11242.1"/>
    <property type="molecule type" value="Genomic_DNA"/>
</dbReference>
<protein>
    <submittedName>
        <fullName evidence="2">Uncharacterized protein</fullName>
    </submittedName>
</protein>
<evidence type="ECO:0000313" key="2">
    <source>
        <dbReference type="EMBL" id="QDU11242.1"/>
    </source>
</evidence>
<reference evidence="2 3" key="1">
    <citation type="submission" date="2019-03" db="EMBL/GenBank/DDBJ databases">
        <title>Deep-cultivation of Planctomycetes and their phenomic and genomic characterization uncovers novel biology.</title>
        <authorList>
            <person name="Wiegand S."/>
            <person name="Jogler M."/>
            <person name="Boedeker C."/>
            <person name="Pinto D."/>
            <person name="Vollmers J."/>
            <person name="Rivas-Marin E."/>
            <person name="Kohn T."/>
            <person name="Peeters S.H."/>
            <person name="Heuer A."/>
            <person name="Rast P."/>
            <person name="Oberbeckmann S."/>
            <person name="Bunk B."/>
            <person name="Jeske O."/>
            <person name="Meyerdierks A."/>
            <person name="Storesund J.E."/>
            <person name="Kallscheuer N."/>
            <person name="Luecker S."/>
            <person name="Lage O.M."/>
            <person name="Pohl T."/>
            <person name="Merkel B.J."/>
            <person name="Hornburger P."/>
            <person name="Mueller R.-W."/>
            <person name="Bruemmer F."/>
            <person name="Labrenz M."/>
            <person name="Spormann A.M."/>
            <person name="Op den Camp H."/>
            <person name="Overmann J."/>
            <person name="Amann R."/>
            <person name="Jetten M.S.M."/>
            <person name="Mascher T."/>
            <person name="Medema M.H."/>
            <person name="Devos D.P."/>
            <person name="Kaster A.-K."/>
            <person name="Ovreas L."/>
            <person name="Rohde M."/>
            <person name="Galperin M.Y."/>
            <person name="Jogler C."/>
        </authorList>
    </citation>
    <scope>NUCLEOTIDE SEQUENCE [LARGE SCALE GENOMIC DNA]</scope>
    <source>
        <strain evidence="2 3">V202</strain>
    </source>
</reference>
<gene>
    <name evidence="2" type="ORF">V202x_46610</name>
</gene>
<keyword evidence="1" id="KW-1133">Transmembrane helix</keyword>
<feature type="transmembrane region" description="Helical" evidence="1">
    <location>
        <begin position="21"/>
        <end position="42"/>
    </location>
</feature>
<keyword evidence="3" id="KW-1185">Reference proteome</keyword>
<keyword evidence="1" id="KW-0812">Transmembrane</keyword>
<dbReference type="AlphaFoldDB" id="A0A517X174"/>
<sequence length="174" mass="19276">MISHRVFRICRFQRANFCGTLLRTVSIVVLCILFLITNTRVLPGLTLGKNCHCESQLKTTSQCCCINSTKTEKITKPKACCSSKKQTTSQSCCSNQNKCLSNSNTKTKNKNASSICGCSHSTKQGLSVVNQWDLNPPLTLNTANELIIPLNFLNDLPIKRSFVPEIPPPQLIML</sequence>
<keyword evidence="1" id="KW-0472">Membrane</keyword>
<evidence type="ECO:0000313" key="3">
    <source>
        <dbReference type="Proteomes" id="UP000318384"/>
    </source>
</evidence>
<proteinExistence type="predicted"/>
<organism evidence="2 3">
    <name type="scientific">Gimesia aquarii</name>
    <dbReference type="NCBI Taxonomy" id="2527964"/>
    <lineage>
        <taxon>Bacteria</taxon>
        <taxon>Pseudomonadati</taxon>
        <taxon>Planctomycetota</taxon>
        <taxon>Planctomycetia</taxon>
        <taxon>Planctomycetales</taxon>
        <taxon>Planctomycetaceae</taxon>
        <taxon>Gimesia</taxon>
    </lineage>
</organism>
<evidence type="ECO:0000256" key="1">
    <source>
        <dbReference type="SAM" id="Phobius"/>
    </source>
</evidence>